<comment type="caution">
    <text evidence="2">The sequence shown here is derived from an EMBL/GenBank/DDBJ whole genome shotgun (WGS) entry which is preliminary data.</text>
</comment>
<gene>
    <name evidence="2" type="ORF">J3D65DRAFT_620332</name>
</gene>
<accession>A0ABR1LXP0</accession>
<organism evidence="2 3">
    <name type="scientific">Phyllosticta citribraziliensis</name>
    <dbReference type="NCBI Taxonomy" id="989973"/>
    <lineage>
        <taxon>Eukaryota</taxon>
        <taxon>Fungi</taxon>
        <taxon>Dikarya</taxon>
        <taxon>Ascomycota</taxon>
        <taxon>Pezizomycotina</taxon>
        <taxon>Dothideomycetes</taxon>
        <taxon>Dothideomycetes incertae sedis</taxon>
        <taxon>Botryosphaeriales</taxon>
        <taxon>Phyllostictaceae</taxon>
        <taxon>Phyllosticta</taxon>
    </lineage>
</organism>
<feature type="region of interest" description="Disordered" evidence="1">
    <location>
        <begin position="1"/>
        <end position="74"/>
    </location>
</feature>
<sequence length="216" mass="23377">MQTLSTRQPEPPRNTKEEPKPPNTRKCCCQRDSQRPPADSRPGQKCDTQTPEVPWAGNAPDFLETGSAPSSHDAAFSMPYATESGRALSGRRGGEGVERGRLQSTGLQYLSPVVSVSFSRAPGRGCPRASLPREAVWIRGRSTLTCGHSAQNSSASCAMKQKSVSSVTRTKRGSRPKLYLSIVAVTLAFHSPESDRIPSTAQAIWWSTSQSTYLGL</sequence>
<evidence type="ECO:0000313" key="3">
    <source>
        <dbReference type="Proteomes" id="UP001360953"/>
    </source>
</evidence>
<proteinExistence type="predicted"/>
<keyword evidence="3" id="KW-1185">Reference proteome</keyword>
<dbReference type="RefSeq" id="XP_066657220.1">
    <property type="nucleotide sequence ID" value="XM_066799855.1"/>
</dbReference>
<evidence type="ECO:0000313" key="2">
    <source>
        <dbReference type="EMBL" id="KAK7539949.1"/>
    </source>
</evidence>
<name>A0ABR1LXP0_9PEZI</name>
<dbReference type="GeneID" id="92032761"/>
<dbReference type="EMBL" id="JBBPEH010000004">
    <property type="protein sequence ID" value="KAK7539949.1"/>
    <property type="molecule type" value="Genomic_DNA"/>
</dbReference>
<reference evidence="2 3" key="1">
    <citation type="submission" date="2024-04" db="EMBL/GenBank/DDBJ databases">
        <title>Phyllosticta paracitricarpa is synonymous to the EU quarantine fungus P. citricarpa based on phylogenomic analyses.</title>
        <authorList>
            <consortium name="Lawrence Berkeley National Laboratory"/>
            <person name="Van ingen-buijs V.A."/>
            <person name="Van westerhoven A.C."/>
            <person name="Haridas S."/>
            <person name="Skiadas P."/>
            <person name="Martin F."/>
            <person name="Groenewald J.Z."/>
            <person name="Crous P.W."/>
            <person name="Seidl M.F."/>
        </authorList>
    </citation>
    <scope>NUCLEOTIDE SEQUENCE [LARGE SCALE GENOMIC DNA]</scope>
    <source>
        <strain evidence="2 3">CPC 17464</strain>
    </source>
</reference>
<evidence type="ECO:0000256" key="1">
    <source>
        <dbReference type="SAM" id="MobiDB-lite"/>
    </source>
</evidence>
<dbReference type="Proteomes" id="UP001360953">
    <property type="component" value="Unassembled WGS sequence"/>
</dbReference>
<protein>
    <submittedName>
        <fullName evidence="2">Uncharacterized protein</fullName>
    </submittedName>
</protein>